<feature type="domain" description="CBS" evidence="10">
    <location>
        <begin position="144"/>
        <end position="207"/>
    </location>
</feature>
<dbReference type="CDD" id="cd04606">
    <property type="entry name" value="CBS_pair_Mg_transporter"/>
    <property type="match status" value="1"/>
</dbReference>
<keyword evidence="8" id="KW-0129">CBS domain</keyword>
<dbReference type="Pfam" id="PF01769">
    <property type="entry name" value="MgtE"/>
    <property type="match status" value="1"/>
</dbReference>
<evidence type="ECO:0000256" key="3">
    <source>
        <dbReference type="ARBA" id="ARBA00022448"/>
    </source>
</evidence>
<keyword evidence="9" id="KW-0479">Metal-binding</keyword>
<organism evidence="11 12">
    <name type="scientific">Agaribacillus aureus</name>
    <dbReference type="NCBI Taxonomy" id="3051825"/>
    <lineage>
        <taxon>Bacteria</taxon>
        <taxon>Pseudomonadati</taxon>
        <taxon>Bacteroidota</taxon>
        <taxon>Cytophagia</taxon>
        <taxon>Cytophagales</taxon>
        <taxon>Splendidivirgaceae</taxon>
        <taxon>Agaribacillus</taxon>
    </lineage>
</organism>
<dbReference type="EMBL" id="JAUJEB010000006">
    <property type="protein sequence ID" value="MDN5215453.1"/>
    <property type="molecule type" value="Genomic_DNA"/>
</dbReference>
<dbReference type="InterPro" id="IPR000644">
    <property type="entry name" value="CBS_dom"/>
</dbReference>
<dbReference type="Gene3D" id="1.25.60.10">
    <property type="entry name" value="MgtE N-terminal domain-like"/>
    <property type="match status" value="1"/>
</dbReference>
<keyword evidence="6 9" id="KW-1133">Transmembrane helix</keyword>
<feature type="transmembrane region" description="Helical" evidence="9">
    <location>
        <begin position="393"/>
        <end position="413"/>
    </location>
</feature>
<evidence type="ECO:0000256" key="4">
    <source>
        <dbReference type="ARBA" id="ARBA00022692"/>
    </source>
</evidence>
<keyword evidence="9" id="KW-1003">Cell membrane</keyword>
<evidence type="ECO:0000313" key="11">
    <source>
        <dbReference type="EMBL" id="MDN5215453.1"/>
    </source>
</evidence>
<evidence type="ECO:0000259" key="10">
    <source>
        <dbReference type="PROSITE" id="PS51371"/>
    </source>
</evidence>
<comment type="similarity">
    <text evidence="2 9">Belongs to the SLC41A transporter family.</text>
</comment>
<keyword evidence="3 9" id="KW-0813">Transport</keyword>
<evidence type="ECO:0000256" key="7">
    <source>
        <dbReference type="ARBA" id="ARBA00023136"/>
    </source>
</evidence>
<dbReference type="Proteomes" id="UP001172083">
    <property type="component" value="Unassembled WGS sequence"/>
</dbReference>
<dbReference type="SUPFAM" id="SSF158791">
    <property type="entry name" value="MgtE N-terminal domain-like"/>
    <property type="match status" value="1"/>
</dbReference>
<reference evidence="11" key="1">
    <citation type="submission" date="2023-06" db="EMBL/GenBank/DDBJ databases">
        <title>Genomic of Agaribacillus aureum.</title>
        <authorList>
            <person name="Wang G."/>
        </authorList>
    </citation>
    <scope>NUCLEOTIDE SEQUENCE</scope>
    <source>
        <strain evidence="11">BMA12</strain>
    </source>
</reference>
<dbReference type="RefSeq" id="WP_346760783.1">
    <property type="nucleotide sequence ID" value="NZ_JAUJEB010000006.1"/>
</dbReference>
<dbReference type="SMART" id="SM00924">
    <property type="entry name" value="MgtE_N"/>
    <property type="match status" value="1"/>
</dbReference>
<dbReference type="SMART" id="SM00116">
    <property type="entry name" value="CBS"/>
    <property type="match status" value="1"/>
</dbReference>
<dbReference type="InterPro" id="IPR006668">
    <property type="entry name" value="Mg_transptr_MgtE_intracell_dom"/>
</dbReference>
<feature type="transmembrane region" description="Helical" evidence="9">
    <location>
        <begin position="363"/>
        <end position="386"/>
    </location>
</feature>
<dbReference type="Gene3D" id="1.10.357.20">
    <property type="entry name" value="SLC41 divalent cation transporters, integral membrane domain"/>
    <property type="match status" value="1"/>
</dbReference>
<gene>
    <name evidence="11" type="primary">mgtE</name>
    <name evidence="11" type="ORF">QQ020_25460</name>
</gene>
<accession>A0ABT8LCU5</accession>
<comment type="function">
    <text evidence="9">Acts as a magnesium transporter.</text>
</comment>
<feature type="domain" description="CBS" evidence="10">
    <location>
        <begin position="208"/>
        <end position="265"/>
    </location>
</feature>
<dbReference type="InterPro" id="IPR046342">
    <property type="entry name" value="CBS_dom_sf"/>
</dbReference>
<feature type="transmembrane region" description="Helical" evidence="9">
    <location>
        <begin position="433"/>
        <end position="454"/>
    </location>
</feature>
<evidence type="ECO:0000256" key="1">
    <source>
        <dbReference type="ARBA" id="ARBA00004141"/>
    </source>
</evidence>
<dbReference type="InterPro" id="IPR006667">
    <property type="entry name" value="SLC41_membr_dom"/>
</dbReference>
<feature type="transmembrane region" description="Helical" evidence="9">
    <location>
        <begin position="290"/>
        <end position="310"/>
    </location>
</feature>
<evidence type="ECO:0000256" key="2">
    <source>
        <dbReference type="ARBA" id="ARBA00009749"/>
    </source>
</evidence>
<dbReference type="Gene3D" id="3.10.580.10">
    <property type="entry name" value="CBS-domain"/>
    <property type="match status" value="1"/>
</dbReference>
<dbReference type="PROSITE" id="PS51371">
    <property type="entry name" value="CBS"/>
    <property type="match status" value="2"/>
</dbReference>
<sequence>MTVSTQFELSKEYLERLKLAIEEKNVDFIRETMEGVNPADISAVLEEFDGVDSKYVVDNLDTAIGAQIISDLEEDTRKDFLKVFEPGEIAQFIEIIDSDDGADILNEIPVKIREKIIASLDNEEKVSHLLDLLRYEEDTAGGLMAKELIKANINWTVIQCIEEIRRQAENVEKIYSMYVVDDRDKLLGRVSLKKIILSDDKTKIADIYSEDVISVQTFMEEAEVAATMQKYDLVAVPVVNLQGKLVGRITIDDVVDVITEIAEQERQIMSGISEDVEEDDNLWVLTRARLPWLIFGLFGGLLGAKVIGFFEGDIKKITEIALFIPLIMATGGNVGIQSSSIIVQSLASRSVFEENTVKRLLKVLLVALINGIVLGIIVLGISYWIMDWQNVDFAVVVSVALFCVVLLASFMGTVTPLLLNRFNINPALASGPFITTANDILGLGVYLVVVRLFYAI</sequence>
<evidence type="ECO:0000313" key="12">
    <source>
        <dbReference type="Proteomes" id="UP001172083"/>
    </source>
</evidence>
<comment type="subunit">
    <text evidence="9">Homodimer.</text>
</comment>
<keyword evidence="12" id="KW-1185">Reference proteome</keyword>
<keyword evidence="7 9" id="KW-0472">Membrane</keyword>
<comment type="subcellular location">
    <subcellularLocation>
        <location evidence="9">Cell membrane</location>
        <topology evidence="9">Multi-pass membrane protein</topology>
    </subcellularLocation>
    <subcellularLocation>
        <location evidence="1">Membrane</location>
        <topology evidence="1">Multi-pass membrane protein</topology>
    </subcellularLocation>
</comment>
<dbReference type="InterPro" id="IPR036739">
    <property type="entry name" value="SLC41_membr_dom_sf"/>
</dbReference>
<keyword evidence="5 9" id="KW-0460">Magnesium</keyword>
<feature type="transmembrane region" description="Helical" evidence="9">
    <location>
        <begin position="322"/>
        <end position="343"/>
    </location>
</feature>
<protein>
    <recommendedName>
        <fullName evidence="9">Magnesium transporter MgtE</fullName>
    </recommendedName>
</protein>
<keyword evidence="4 9" id="KW-0812">Transmembrane</keyword>
<comment type="caution">
    <text evidence="11">The sequence shown here is derived from an EMBL/GenBank/DDBJ whole genome shotgun (WGS) entry which is preliminary data.</text>
</comment>
<evidence type="ECO:0000256" key="8">
    <source>
        <dbReference type="PROSITE-ProRule" id="PRU00703"/>
    </source>
</evidence>
<dbReference type="InterPro" id="IPR006669">
    <property type="entry name" value="MgtE_transporter"/>
</dbReference>
<evidence type="ECO:0000256" key="6">
    <source>
        <dbReference type="ARBA" id="ARBA00022989"/>
    </source>
</evidence>
<dbReference type="PANTHER" id="PTHR43773:SF1">
    <property type="entry name" value="MAGNESIUM TRANSPORTER MGTE"/>
    <property type="match status" value="1"/>
</dbReference>
<evidence type="ECO:0000256" key="9">
    <source>
        <dbReference type="RuleBase" id="RU362011"/>
    </source>
</evidence>
<proteinExistence type="inferred from homology"/>
<dbReference type="Pfam" id="PF03448">
    <property type="entry name" value="MgtE_N"/>
    <property type="match status" value="1"/>
</dbReference>
<dbReference type="NCBIfam" id="TIGR00400">
    <property type="entry name" value="mgtE"/>
    <property type="match status" value="1"/>
</dbReference>
<dbReference type="InterPro" id="IPR038076">
    <property type="entry name" value="MgtE_N_sf"/>
</dbReference>
<name>A0ABT8LCU5_9BACT</name>
<dbReference type="Pfam" id="PF00571">
    <property type="entry name" value="CBS"/>
    <property type="match status" value="2"/>
</dbReference>
<dbReference type="SUPFAM" id="SSF161093">
    <property type="entry name" value="MgtE membrane domain-like"/>
    <property type="match status" value="1"/>
</dbReference>
<dbReference type="PANTHER" id="PTHR43773">
    <property type="entry name" value="MAGNESIUM TRANSPORTER MGTE"/>
    <property type="match status" value="1"/>
</dbReference>
<dbReference type="SUPFAM" id="SSF54631">
    <property type="entry name" value="CBS-domain pair"/>
    <property type="match status" value="1"/>
</dbReference>
<evidence type="ECO:0000256" key="5">
    <source>
        <dbReference type="ARBA" id="ARBA00022842"/>
    </source>
</evidence>